<dbReference type="InterPro" id="IPR029787">
    <property type="entry name" value="Nucleotide_cyclase"/>
</dbReference>
<dbReference type="InterPro" id="IPR011047">
    <property type="entry name" value="Quinoprotein_ADH-like_sf"/>
</dbReference>
<dbReference type="Gene3D" id="2.130.10.10">
    <property type="entry name" value="YVTN repeat-like/Quinoprotein amine dehydrogenase"/>
    <property type="match status" value="2"/>
</dbReference>
<evidence type="ECO:0000256" key="3">
    <source>
        <dbReference type="SAM" id="Phobius"/>
    </source>
</evidence>
<evidence type="ECO:0000256" key="2">
    <source>
        <dbReference type="ARBA" id="ARBA00034247"/>
    </source>
</evidence>
<dbReference type="InterPro" id="IPR011110">
    <property type="entry name" value="Reg_prop"/>
</dbReference>
<evidence type="ECO:0000313" key="5">
    <source>
        <dbReference type="EMBL" id="GAW94901.1"/>
    </source>
</evidence>
<evidence type="ECO:0000313" key="6">
    <source>
        <dbReference type="Proteomes" id="UP000197068"/>
    </source>
</evidence>
<dbReference type="InterPro" id="IPR043128">
    <property type="entry name" value="Rev_trsase/Diguanyl_cyclase"/>
</dbReference>
<dbReference type="SUPFAM" id="SSF55073">
    <property type="entry name" value="Nucleotide cyclase"/>
    <property type="match status" value="1"/>
</dbReference>
<keyword evidence="3" id="KW-1133">Transmembrane helix</keyword>
<dbReference type="Gene3D" id="2.60.40.10">
    <property type="entry name" value="Immunoglobulins"/>
    <property type="match status" value="1"/>
</dbReference>
<dbReference type="SUPFAM" id="SSF63829">
    <property type="entry name" value="Calcium-dependent phosphotriesterase"/>
    <property type="match status" value="1"/>
</dbReference>
<keyword evidence="6" id="KW-1185">Reference proteome</keyword>
<dbReference type="InterPro" id="IPR015943">
    <property type="entry name" value="WD40/YVTN_repeat-like_dom_sf"/>
</dbReference>
<proteinExistence type="predicted"/>
<dbReference type="Pfam" id="PF07494">
    <property type="entry name" value="Reg_prop"/>
    <property type="match status" value="2"/>
</dbReference>
<dbReference type="Pfam" id="PF07495">
    <property type="entry name" value="Y_Y_Y"/>
    <property type="match status" value="1"/>
</dbReference>
<reference evidence="5 6" key="1">
    <citation type="submission" date="2017-06" db="EMBL/GenBank/DDBJ databases">
        <title>Whole Genome Sequences of Colwellia marinimaniae MTCD1.</title>
        <authorList>
            <person name="Kusumoto H."/>
            <person name="Inoue M."/>
            <person name="Tanikawa K."/>
            <person name="Maeji H."/>
            <person name="Cameron J.H."/>
            <person name="Bartlett D.H."/>
        </authorList>
    </citation>
    <scope>NUCLEOTIDE SEQUENCE [LARGE SCALE GENOMIC DNA]</scope>
    <source>
        <strain evidence="5 6">MTCD1</strain>
    </source>
</reference>
<evidence type="ECO:0000256" key="1">
    <source>
        <dbReference type="ARBA" id="ARBA00012528"/>
    </source>
</evidence>
<feature type="domain" description="GGDEF" evidence="4">
    <location>
        <begin position="884"/>
        <end position="1023"/>
    </location>
</feature>
<dbReference type="CDD" id="cd01949">
    <property type="entry name" value="GGDEF"/>
    <property type="match status" value="1"/>
</dbReference>
<dbReference type="Gene3D" id="3.30.70.270">
    <property type="match status" value="1"/>
</dbReference>
<organism evidence="5 6">
    <name type="scientific">Colwellia marinimaniae</name>
    <dbReference type="NCBI Taxonomy" id="1513592"/>
    <lineage>
        <taxon>Bacteria</taxon>
        <taxon>Pseudomonadati</taxon>
        <taxon>Pseudomonadota</taxon>
        <taxon>Gammaproteobacteria</taxon>
        <taxon>Alteromonadales</taxon>
        <taxon>Colwelliaceae</taxon>
        <taxon>Colwellia</taxon>
    </lineage>
</organism>
<dbReference type="InterPro" id="IPR000160">
    <property type="entry name" value="GGDEF_dom"/>
</dbReference>
<dbReference type="Pfam" id="PF00990">
    <property type="entry name" value="GGDEF"/>
    <property type="match status" value="1"/>
</dbReference>
<name>A0ABQ0MTF1_9GAMM</name>
<dbReference type="Proteomes" id="UP000197068">
    <property type="component" value="Unassembled WGS sequence"/>
</dbReference>
<gene>
    <name evidence="5" type="ORF">MTCD1_00499</name>
</gene>
<dbReference type="PROSITE" id="PS50887">
    <property type="entry name" value="GGDEF"/>
    <property type="match status" value="1"/>
</dbReference>
<keyword evidence="3" id="KW-0812">Transmembrane</keyword>
<dbReference type="PANTHER" id="PTHR45138:SF9">
    <property type="entry name" value="DIGUANYLATE CYCLASE DGCM-RELATED"/>
    <property type="match status" value="1"/>
</dbReference>
<keyword evidence="3" id="KW-0472">Membrane</keyword>
<dbReference type="NCBIfam" id="TIGR00254">
    <property type="entry name" value="GGDEF"/>
    <property type="match status" value="1"/>
</dbReference>
<dbReference type="SUPFAM" id="SSF50998">
    <property type="entry name" value="Quinoprotein alcohol dehydrogenase-like"/>
    <property type="match status" value="1"/>
</dbReference>
<feature type="transmembrane region" description="Helical" evidence="3">
    <location>
        <begin position="810"/>
        <end position="828"/>
    </location>
</feature>
<dbReference type="InterPro" id="IPR013783">
    <property type="entry name" value="Ig-like_fold"/>
</dbReference>
<sequence length="1059" mass="120754">MSFKLVKPFMYYFMLMLLLVWQTAHANLAYSSFLSPQYHVQSPLGSLQIENLTIFTMFQDHQGFIWLGTSDGVLRYDGYEFKSTSKDFEQLEVRSIIQDDNKDLWFGTRNKGLVKLASSNQKITLFQHDKNNPHSLSHNNIRKLLLSKQGELYIATSGGGLNKFNADKDNFQRIPLGDSQNYSTLYLRDLVESNQGDLWIATRDFGVIKLHKRTGKVTYYQTSATDSSTLSSNMIQSLSFDDSNHKLWVGTWGGGLNLLDINTGKVRRLYLDSGDKRKVGPQTIVTMMRDRENILWLGTLNGVVYFDLTAEKFSYLKDEYPDFSTLGHAAYYALMCDEYGSIWLGSWRGKLHFLALDDHNFHLENLTPYFPGSRHEKSISSILTDNSGDIWLGTEASGVLHLDANMQLIKHFQHHKTEKNSLSDNAITTIKQQKNGDIWIGTSNGGLNKYQKESDDFITFTLINKHGGSSSSNYISEIFEFNDKLLIGTAKGLYEFNLSKKEVTHVNLVGRRQTDSSNGSVDAIFLDSRLRLWLATTEGIYLKTSDRPFELVFSFNEQLPARSVRFSTVSKIAEDDRQNIWFATNTGLWKIDQIEKNTHGYTVLVLHQHLSTTLAGLQKDNAGMFWLASNHNLYRFSPISYQLETFSLLNGIKGSFNIAAHALASNNYLYFGSNYGLLSFDPTKIEVKNHPVKVTIVDLLLANKSVQAKENSNILTKPIYQTQHLTLQHNENIISFDISALDYRQANKIIYQHRLLGFDEAWVESSAKNRRITYTNLNPGQYTLSIRGAYSFKPIWGESTDLAITILPPLWWAWWAKLIYAFIALLLLKISYNLHKHRILFIAYEQAALTDSLTGLKNRRFLESTIDQDISQSMRLKKDNTPNADVTFFFADIDFFKEVNDKYGHESGDMVLKQFATLLQDVFRSSDHIIRWGGEEFLIVSRFTQANKAQEMAERLRTKVSNKSFEIANGEKITKTVSIGFTTIPFDRAATCRLSCSQLIEVADKALYHVKDNGRDGWAGISAGENFDLRNFEHIGDFNLIDKVDSGEIILVSKLLHRE</sequence>
<dbReference type="SMART" id="SM00267">
    <property type="entry name" value="GGDEF"/>
    <property type="match status" value="1"/>
</dbReference>
<dbReference type="InterPro" id="IPR011123">
    <property type="entry name" value="Y_Y_Y"/>
</dbReference>
<accession>A0ABQ0MTF1</accession>
<comment type="catalytic activity">
    <reaction evidence="2">
        <text>2 GTP = 3',3'-c-di-GMP + 2 diphosphate</text>
        <dbReference type="Rhea" id="RHEA:24898"/>
        <dbReference type="ChEBI" id="CHEBI:33019"/>
        <dbReference type="ChEBI" id="CHEBI:37565"/>
        <dbReference type="ChEBI" id="CHEBI:58805"/>
        <dbReference type="EC" id="2.7.7.65"/>
    </reaction>
</comment>
<comment type="caution">
    <text evidence="5">The sequence shown here is derived from an EMBL/GenBank/DDBJ whole genome shotgun (WGS) entry which is preliminary data.</text>
</comment>
<dbReference type="InterPro" id="IPR050469">
    <property type="entry name" value="Diguanylate_Cyclase"/>
</dbReference>
<dbReference type="EMBL" id="BDQM01000002">
    <property type="protein sequence ID" value="GAW94901.1"/>
    <property type="molecule type" value="Genomic_DNA"/>
</dbReference>
<evidence type="ECO:0000259" key="4">
    <source>
        <dbReference type="PROSITE" id="PS50887"/>
    </source>
</evidence>
<protein>
    <recommendedName>
        <fullName evidence="1">diguanylate cyclase</fullName>
        <ecNumber evidence="1">2.7.7.65</ecNumber>
    </recommendedName>
</protein>
<dbReference type="EC" id="2.7.7.65" evidence="1"/>
<dbReference type="PANTHER" id="PTHR45138">
    <property type="entry name" value="REGULATORY COMPONENTS OF SENSORY TRANSDUCTION SYSTEM"/>
    <property type="match status" value="1"/>
</dbReference>